<reference evidence="4 5" key="1">
    <citation type="submission" date="2023-07" db="EMBL/GenBank/DDBJ databases">
        <title>Sorghum-associated microbial communities from plants grown in Nebraska, USA.</title>
        <authorList>
            <person name="Schachtman D."/>
        </authorList>
    </citation>
    <scope>NUCLEOTIDE SEQUENCE [LARGE SCALE GENOMIC DNA]</scope>
    <source>
        <strain evidence="4 5">3262</strain>
    </source>
</reference>
<sequence length="381" mass="42639">MDENRVNELIKKQIDGLATEEEINELNIWYRKAAYQEAEFPGDEESIYVEMLNHINEKTKPKTANFSSLKKWTVAATATIVFSFSLIIYVSKNRADKSNKQLLINKAAQGVSNRAMLTLADGRKISLNEAANGQLATQNGVQVVKTSNGQLVYTIASSQTTTDSIPVSQYNTIETPAGGQYILVLPDKSKVWLNAMSSIRFPVSFEHLKERRIELKGEAYFEVMHNEAIPFRVVAGRLITEDIGTAFNINAYSDDDQVKMTLVKGSAKVTAGGSDLTILPGQQASYGKTLTVNQVVVEDEIAWKDGFFRFEDETLENIMKAISRWYDVKVVFEDVQLKNDRYGAVSTRFDNISTLLDLMQQTGSADFKKNGNTIIISRKSR</sequence>
<dbReference type="EMBL" id="JAVDUU010000003">
    <property type="protein sequence ID" value="MDR6943750.1"/>
    <property type="molecule type" value="Genomic_DNA"/>
</dbReference>
<organism evidence="4 5">
    <name type="scientific">Mucilaginibacter pocheonensis</name>
    <dbReference type="NCBI Taxonomy" id="398050"/>
    <lineage>
        <taxon>Bacteria</taxon>
        <taxon>Pseudomonadati</taxon>
        <taxon>Bacteroidota</taxon>
        <taxon>Sphingobacteriia</taxon>
        <taxon>Sphingobacteriales</taxon>
        <taxon>Sphingobacteriaceae</taxon>
        <taxon>Mucilaginibacter</taxon>
    </lineage>
</organism>
<dbReference type="Proteomes" id="UP001247620">
    <property type="component" value="Unassembled WGS sequence"/>
</dbReference>
<dbReference type="InterPro" id="IPR012373">
    <property type="entry name" value="Ferrdict_sens_TM"/>
</dbReference>
<keyword evidence="5" id="KW-1185">Reference proteome</keyword>
<dbReference type="RefSeq" id="WP_310098568.1">
    <property type="nucleotide sequence ID" value="NZ_JAVDUU010000003.1"/>
</dbReference>
<feature type="domain" description="Protein FecR C-terminal" evidence="3">
    <location>
        <begin position="308"/>
        <end position="376"/>
    </location>
</feature>
<dbReference type="PANTHER" id="PTHR30273">
    <property type="entry name" value="PERIPLASMIC SIGNAL SENSOR AND SIGMA FACTOR ACTIVATOR FECR-RELATED"/>
    <property type="match status" value="1"/>
</dbReference>
<evidence type="ECO:0000259" key="3">
    <source>
        <dbReference type="Pfam" id="PF16344"/>
    </source>
</evidence>
<dbReference type="PANTHER" id="PTHR30273:SF2">
    <property type="entry name" value="PROTEIN FECR"/>
    <property type="match status" value="1"/>
</dbReference>
<gene>
    <name evidence="4" type="ORF">J2W55_003603</name>
</gene>
<name>A0ABU1TEB2_9SPHI</name>
<evidence type="ECO:0000256" key="1">
    <source>
        <dbReference type="SAM" id="Phobius"/>
    </source>
</evidence>
<dbReference type="InterPro" id="IPR032508">
    <property type="entry name" value="FecR_C"/>
</dbReference>
<dbReference type="Pfam" id="PF16344">
    <property type="entry name" value="FecR_C"/>
    <property type="match status" value="1"/>
</dbReference>
<evidence type="ECO:0000313" key="5">
    <source>
        <dbReference type="Proteomes" id="UP001247620"/>
    </source>
</evidence>
<dbReference type="Gene3D" id="3.55.50.30">
    <property type="match status" value="1"/>
</dbReference>
<feature type="transmembrane region" description="Helical" evidence="1">
    <location>
        <begin position="72"/>
        <end position="90"/>
    </location>
</feature>
<protein>
    <submittedName>
        <fullName evidence="4">Ferric-dicitrate binding protein FerR (Iron transport regulator)</fullName>
    </submittedName>
</protein>
<evidence type="ECO:0000259" key="2">
    <source>
        <dbReference type="Pfam" id="PF04773"/>
    </source>
</evidence>
<feature type="domain" description="FecR protein" evidence="2">
    <location>
        <begin position="172"/>
        <end position="267"/>
    </location>
</feature>
<keyword evidence="1" id="KW-0812">Transmembrane</keyword>
<dbReference type="PIRSF" id="PIRSF018266">
    <property type="entry name" value="FecR"/>
    <property type="match status" value="1"/>
</dbReference>
<dbReference type="Pfam" id="PF04773">
    <property type="entry name" value="FecR"/>
    <property type="match status" value="1"/>
</dbReference>
<dbReference type="Gene3D" id="2.60.120.1440">
    <property type="match status" value="1"/>
</dbReference>
<proteinExistence type="predicted"/>
<accession>A0ABU1TEB2</accession>
<comment type="caution">
    <text evidence="4">The sequence shown here is derived from an EMBL/GenBank/DDBJ whole genome shotgun (WGS) entry which is preliminary data.</text>
</comment>
<evidence type="ECO:0000313" key="4">
    <source>
        <dbReference type="EMBL" id="MDR6943750.1"/>
    </source>
</evidence>
<keyword evidence="1" id="KW-1133">Transmembrane helix</keyword>
<dbReference type="InterPro" id="IPR006860">
    <property type="entry name" value="FecR"/>
</dbReference>
<keyword evidence="1" id="KW-0472">Membrane</keyword>